<feature type="domain" description="MRH" evidence="9">
    <location>
        <begin position="1385"/>
        <end position="1531"/>
    </location>
</feature>
<keyword evidence="6 8" id="KW-0472">Membrane</keyword>
<evidence type="ECO:0000256" key="4">
    <source>
        <dbReference type="ARBA" id="ARBA00022729"/>
    </source>
</evidence>
<evidence type="ECO:0000256" key="8">
    <source>
        <dbReference type="SAM" id="Phobius"/>
    </source>
</evidence>
<dbReference type="PROSITE" id="PS51914">
    <property type="entry name" value="MRH"/>
    <property type="match status" value="15"/>
</dbReference>
<dbReference type="SUPFAM" id="SSF50911">
    <property type="entry name" value="Mannose 6-phosphate receptor domain"/>
    <property type="match status" value="15"/>
</dbReference>
<evidence type="ECO:0000256" key="7">
    <source>
        <dbReference type="ARBA" id="ARBA00023157"/>
    </source>
</evidence>
<dbReference type="Pfam" id="PF00878">
    <property type="entry name" value="CIMR"/>
    <property type="match status" value="13"/>
</dbReference>
<keyword evidence="3 8" id="KW-0812">Transmembrane</keyword>
<dbReference type="GO" id="GO:0005886">
    <property type="term" value="C:plasma membrane"/>
    <property type="evidence" value="ECO:0007669"/>
    <property type="project" value="TreeGrafter"/>
</dbReference>
<feature type="domain" description="MRH" evidence="9">
    <location>
        <begin position="941"/>
        <end position="1085"/>
    </location>
</feature>
<dbReference type="SMART" id="SM01404">
    <property type="entry name" value="CIMR"/>
    <property type="match status" value="15"/>
</dbReference>
<dbReference type="EMBL" id="JABXBU010002072">
    <property type="protein sequence ID" value="KAF8777527.1"/>
    <property type="molecule type" value="Genomic_DNA"/>
</dbReference>
<dbReference type="PANTHER" id="PTHR15071">
    <property type="entry name" value="MANNOSE-6-PHOSPHATE RECEPTOR FAMILY MEMBER"/>
    <property type="match status" value="1"/>
</dbReference>
<keyword evidence="5 8" id="KW-1133">Transmembrane helix</keyword>
<keyword evidence="11" id="KW-1185">Reference proteome</keyword>
<evidence type="ECO:0000256" key="5">
    <source>
        <dbReference type="ARBA" id="ARBA00022989"/>
    </source>
</evidence>
<feature type="domain" description="MRH" evidence="9">
    <location>
        <begin position="30"/>
        <end position="181"/>
    </location>
</feature>
<name>A0A8T0EP37_ARGBR</name>
<evidence type="ECO:0000256" key="2">
    <source>
        <dbReference type="ARBA" id="ARBA00022448"/>
    </source>
</evidence>
<comment type="subcellular location">
    <subcellularLocation>
        <location evidence="1">Endomembrane system</location>
    </subcellularLocation>
</comment>
<dbReference type="Gene3D" id="2.70.130.10">
    <property type="entry name" value="Mannose-6-phosphate receptor binding domain"/>
    <property type="match status" value="15"/>
</dbReference>
<feature type="domain" description="MRH" evidence="9">
    <location>
        <begin position="188"/>
        <end position="327"/>
    </location>
</feature>
<dbReference type="InterPro" id="IPR009011">
    <property type="entry name" value="Man6P_isomerase_rcpt-bd_dom_sf"/>
</dbReference>
<keyword evidence="10" id="KW-0675">Receptor</keyword>
<dbReference type="InterPro" id="IPR000479">
    <property type="entry name" value="CIMR_rpt"/>
</dbReference>
<reference evidence="10" key="1">
    <citation type="journal article" date="2020" name="bioRxiv">
        <title>Chromosome-level reference genome of the European wasp spider Argiope bruennichi: a resource for studies on range expansion and evolutionary adaptation.</title>
        <authorList>
            <person name="Sheffer M.M."/>
            <person name="Hoppe A."/>
            <person name="Krehenwinkel H."/>
            <person name="Uhl G."/>
            <person name="Kuss A.W."/>
            <person name="Jensen L."/>
            <person name="Jensen C."/>
            <person name="Gillespie R.G."/>
            <person name="Hoff K.J."/>
            <person name="Prost S."/>
        </authorList>
    </citation>
    <scope>NUCLEOTIDE SEQUENCE</scope>
</reference>
<keyword evidence="2" id="KW-0813">Transport</keyword>
<proteinExistence type="predicted"/>
<feature type="domain" description="MRH" evidence="9">
    <location>
        <begin position="1241"/>
        <end position="1381"/>
    </location>
</feature>
<dbReference type="PANTHER" id="PTHR15071:SF17">
    <property type="entry name" value="CATION-INDEPENDENT MANNOSE-6-PHOSPHATE RECEPTOR"/>
    <property type="match status" value="1"/>
</dbReference>
<accession>A0A8T0EP37</accession>
<evidence type="ECO:0000313" key="10">
    <source>
        <dbReference type="EMBL" id="KAF8777527.1"/>
    </source>
</evidence>
<dbReference type="InterPro" id="IPR044865">
    <property type="entry name" value="MRH_dom"/>
</dbReference>
<evidence type="ECO:0000259" key="9">
    <source>
        <dbReference type="PROSITE" id="PS51914"/>
    </source>
</evidence>
<keyword evidence="7" id="KW-1015">Disulfide bond</keyword>
<dbReference type="GO" id="GO:0007041">
    <property type="term" value="P:lysosomal transport"/>
    <property type="evidence" value="ECO:0007669"/>
    <property type="project" value="InterPro"/>
</dbReference>
<dbReference type="GO" id="GO:0005520">
    <property type="term" value="F:insulin-like growth factor binding"/>
    <property type="evidence" value="ECO:0007669"/>
    <property type="project" value="TreeGrafter"/>
</dbReference>
<evidence type="ECO:0000256" key="3">
    <source>
        <dbReference type="ARBA" id="ARBA00022692"/>
    </source>
</evidence>
<gene>
    <name evidence="10" type="ORF">HNY73_014378</name>
</gene>
<organism evidence="10 11">
    <name type="scientific">Argiope bruennichi</name>
    <name type="common">Wasp spider</name>
    <name type="synonym">Aranea bruennichi</name>
    <dbReference type="NCBI Taxonomy" id="94029"/>
    <lineage>
        <taxon>Eukaryota</taxon>
        <taxon>Metazoa</taxon>
        <taxon>Ecdysozoa</taxon>
        <taxon>Arthropoda</taxon>
        <taxon>Chelicerata</taxon>
        <taxon>Arachnida</taxon>
        <taxon>Araneae</taxon>
        <taxon>Araneomorphae</taxon>
        <taxon>Entelegynae</taxon>
        <taxon>Araneoidea</taxon>
        <taxon>Araneidae</taxon>
        <taxon>Argiope</taxon>
    </lineage>
</organism>
<dbReference type="GO" id="GO:0005770">
    <property type="term" value="C:late endosome"/>
    <property type="evidence" value="ECO:0007669"/>
    <property type="project" value="TreeGrafter"/>
</dbReference>
<dbReference type="FunFam" id="2.70.130.10:FF:000016">
    <property type="entry name" value="Insulin-like growth factor 2 receptor"/>
    <property type="match status" value="1"/>
</dbReference>
<feature type="domain" description="MRH" evidence="9">
    <location>
        <begin position="1833"/>
        <end position="1971"/>
    </location>
</feature>
<feature type="domain" description="MRH" evidence="9">
    <location>
        <begin position="1539"/>
        <end position="1674"/>
    </location>
</feature>
<feature type="domain" description="MRH" evidence="9">
    <location>
        <begin position="486"/>
        <end position="633"/>
    </location>
</feature>
<evidence type="ECO:0000313" key="11">
    <source>
        <dbReference type="Proteomes" id="UP000807504"/>
    </source>
</evidence>
<protein>
    <submittedName>
        <fullName evidence="10">Cation-independent mannose-6-phosphate receptor like protein</fullName>
    </submittedName>
</protein>
<feature type="domain" description="MRH" evidence="9">
    <location>
        <begin position="785"/>
        <end position="934"/>
    </location>
</feature>
<dbReference type="Proteomes" id="UP000807504">
    <property type="component" value="Unassembled WGS sequence"/>
</dbReference>
<feature type="domain" description="MRH" evidence="9">
    <location>
        <begin position="1088"/>
        <end position="1235"/>
    </location>
</feature>
<feature type="domain" description="MRH" evidence="9">
    <location>
        <begin position="639"/>
        <end position="780"/>
    </location>
</feature>
<evidence type="ECO:0000256" key="1">
    <source>
        <dbReference type="ARBA" id="ARBA00004308"/>
    </source>
</evidence>
<evidence type="ECO:0000256" key="6">
    <source>
        <dbReference type="ARBA" id="ARBA00023136"/>
    </source>
</evidence>
<feature type="domain" description="MRH" evidence="9">
    <location>
        <begin position="1974"/>
        <end position="2120"/>
    </location>
</feature>
<feature type="transmembrane region" description="Helical" evidence="8">
    <location>
        <begin position="2306"/>
        <end position="2326"/>
    </location>
</feature>
<dbReference type="GO" id="GO:0005802">
    <property type="term" value="C:trans-Golgi network"/>
    <property type="evidence" value="ECO:0007669"/>
    <property type="project" value="TreeGrafter"/>
</dbReference>
<dbReference type="GO" id="GO:0005537">
    <property type="term" value="F:D-mannose binding"/>
    <property type="evidence" value="ECO:0007669"/>
    <property type="project" value="InterPro"/>
</dbReference>
<dbReference type="GO" id="GO:0038023">
    <property type="term" value="F:signaling receptor activity"/>
    <property type="evidence" value="ECO:0007669"/>
    <property type="project" value="InterPro"/>
</dbReference>
<feature type="domain" description="MRH" evidence="9">
    <location>
        <begin position="335"/>
        <end position="481"/>
    </location>
</feature>
<feature type="domain" description="MRH" evidence="9">
    <location>
        <begin position="1678"/>
        <end position="1825"/>
    </location>
</feature>
<sequence>MMISSNVNEIFLSEFCMESDDEYLISVIFFFCLFHNVWPGCVFQDGKYDLSALDLPGGWMVAGPNINGTSSHYKISVCHPLNYPTNSSEGGCTNSSVCFFSSDQTTSFGDALDDSKNYAIAAFNRNGFTMFVHTKIKCGSKTIQRATIKFACGPNLGVPELVLISECQVNFHWKTSAACRVKPKTRQVPCYALDGEGEKRDLSHLIKPTGGYFVNTPNPAVEFVINVCSDILPDNDTLGCPANSSACRIIGSEKLSFGSPQNGLQYTPEGLILTYKAHGFPAGCNLEPKTTVLFKCPDRGHSQPPKVISDFNCQYEVEWETEYACPESSLKGDIRTCQFTAETHGVEIDLSPLRQQTAYIVKSNSSNTTEFALSVCGGLGNYSCGDQTRWKSMSVCMIDSLNNTAHIVGTMVGTKLMYADDEVILSYPKGSFCESSIEHSTVINFICDPDAVNNGTGVPQHVSSDHCVHHFEWSTKHACLKHLLDTPCSVTYENKKISLQKLLLIDGEPWEAIDRRDYHNRNDADYYINVCGQISNLGNLSCGEGSSACVMFSNGTYLNLGNFTSPPVFDVTSNSVRLEYTGGSQCKAGKNWNSVIDFICRPGHINSEPILTRVDETECRYEFEWQTAEACPEGMIEGTGCKVYDDSLGINYDLNPLKSETYEVDTGLYKFYLGVCEPAKDTPCSKNQNSSANVGVCQVDQSSQLSWKTGESNSNISYMDGVVNLTYLSGDPYNDANKTARMTIIIFICDFKAGKGNPHFVEEVNFAYVFHWYTDLVCQPPAFFTECLVHDPASHLIYDLSGLSSSKENWVTHVSDEDGEKQIYLNICRPLSRPSVCDSKAAACVTETTDSGEKVAISNIGRALGPPVLESPGHLSLTYTQGNPCVAFGQNITYTTVIHFLCGEQFSKMGPMFLNKLGACEFTFLWTTSAACPTGSLQAKSSCELTDPDSGFTFDLMPLQMEKQPYSVETSSGIFQFNICGKIMEGCTTSDGKYPSQNTSVCQVDKDGNKISEIATANNYSLSYSQGQDLTLTYKPLSSSPKGSEEEVIIKFPCYNGTVDPKPKFIRHEDGHYIFEMPTRLTCIPGPVDCTAVDSKGNEYDLSPLAKFSDGNWDVADFRPENMRVIYHINFCRPLNKVKSYKCPGGASSACQTNTLQKDAIGLDLGSQMSPPTVSDTGTVVIRFTNGSFCPNGQFRRSTTINLFCNMYEGELTFIGETPECEYVFSLDTPVACAIQNQNGNDCKVREPQFGYTFDLNPLKSKNNNYNITVKDYKYYFNVCDKLNSFNNECMNSSVCQTKPSDEKFFKSLGLPNDKLMYRKGVITLEYNSGSGDCHGKYNRSTYITFTCDHESKDRDGPEFIAESEDCTYSFEWPTIHACPPFDVVECSVIDNDGRTYDFSQLSLVKSNYLIKNPFSNNKTFVLNLCRSVVHTPDSLCPYTAASCLVDNSGASESISLGRVNQGPYFDGNKIKIKYTSGDQCNEEKTSTSRFWETVIEFNCSPHVTESEPQFVGKDGCTYYFDWDVAFACSEIEPVRNMEDCTVEDPITGFVYNLTALSNHGVFKTETAKHQYYLNICKSNGTTPCGTGVGVCQEEIVGQKRSWKAGQPNSKLQYIRDVLVLNYTNGDLCHNGLFQRNSIIEFHCGSGIGEPRFLFESTGCTYYFSWKTELACQNSMHMHCAITNGSQYYDLSSLAETYHVASSSIANDDAEYYVSVCKPLPLMVHNNHCPPGAGICRVTQHGSSAKFGESLGKPEIPPFVDFMDKGTIIYTNGSSCKSRPEESLRSRIIFLCSSEAGMGEPVLTLADGNECIYIFEWRTSLVCPSKPDVQEDLSCNYTDRSRGIHFDLSPLKSSLHRVDDDKSSGHFLLQVCSSLHSSNISNCDDSGVCLVGPQLSHNYGVASTQKFEFDGHRLRLTLKNGDDCPSGIGGKYTSEIFFVCDPLGGYGEPVLHKKYTCLVVFMWKTALVCQNMQRQCSFDVNGSHYNFNLLSSLSHNWDTYDEHNNTYWINLCRGIQPSASTLGCLPSAAVCMKGHDNHYFTLGTIQTMQVKSINSTDLLLTFESGDTKACSDDQTRLPKIVTTRLFMKCGSTLGHPKKFSGPDSECYYDFLWESSLACAERNEIVIMEKDGIIKDERFGFTINISSILNSTFNATGSTGKDDYIYQINLSGLPGLPTRNPCAMAAVCQTKSTGHFYRDIGSFDTRTLVVRGTELHLTFTSRTKPCGKNPSKNVTTVINMQCVSAAGIGSPQFTYESGECDYVFEWETIAVCPDFHRITPEPTDDSDNMNPLPNPYKEEILSSHSNAAVIVGVIAAAIVITAIGFIVSKPERRALVAHRFRSIFGRVHLPHVRYGRSSGERLVLVDATEPHPYDDDRDVEMLT</sequence>
<reference evidence="10" key="2">
    <citation type="submission" date="2020-06" db="EMBL/GenBank/DDBJ databases">
        <authorList>
            <person name="Sheffer M."/>
        </authorList>
    </citation>
    <scope>NUCLEOTIDE SEQUENCE</scope>
</reference>
<keyword evidence="4" id="KW-0732">Signal</keyword>
<comment type="caution">
    <text evidence="10">The sequence shown here is derived from an EMBL/GenBank/DDBJ whole genome shotgun (WGS) entry which is preliminary data.</text>
</comment>
<feature type="domain" description="MRH" evidence="9">
    <location>
        <begin position="2129"/>
        <end position="2273"/>
    </location>
</feature>